<proteinExistence type="predicted"/>
<dbReference type="AlphaFoldDB" id="A0A9D4X8Z9"/>
<dbReference type="InterPro" id="IPR004312">
    <property type="entry name" value="ATHILA_Orf1_C"/>
</dbReference>
<evidence type="ECO:0000313" key="4">
    <source>
        <dbReference type="EMBL" id="KAI5415998.1"/>
    </source>
</evidence>
<evidence type="ECO:0000256" key="1">
    <source>
        <dbReference type="SAM" id="MobiDB-lite"/>
    </source>
</evidence>
<sequence length="435" mass="48862">MSSNRILTGKQQRAEMAKSKKRPSRNPNPHNIVFDNLEQERRYQIHRKRKLTLIRYMCEQTLTDLGLKIELAAILRLPLNGPEAVPDGFSPKDFWIAITGRTNYSSKGAKASSIHNPCFRYAQKGLAYTLFGRGDNTGVATQRELFFMYSMAQNKTINVAAFAADYLGRVDRANSGGISVGGMITQIALHFGYQAILLEDTPIVGNTKIDMSALIAQGMIAVAPTYYSVLIHKQFIITLPDPDRVAITDCANWLYVSADPDADEGHGTDHFYAGDQFVDDQEEGREEEYPQAPLEQFVPHPQEPTQQAAGSSSWSTGQWGWIQTEIGDLRTEQQRQGIEQARQGAMLNEMSRMMQQLMLHFSATTSSVGPCKFPPPRLVTNVMDNVEFKCEGDFMSFICNLFVLFLLFYFVLNLSVECTLCCKCVCQVCVDRLEK</sequence>
<organism evidence="4 5">
    <name type="scientific">Pisum sativum</name>
    <name type="common">Garden pea</name>
    <name type="synonym">Lathyrus oleraceus</name>
    <dbReference type="NCBI Taxonomy" id="3888"/>
    <lineage>
        <taxon>Eukaryota</taxon>
        <taxon>Viridiplantae</taxon>
        <taxon>Streptophyta</taxon>
        <taxon>Embryophyta</taxon>
        <taxon>Tracheophyta</taxon>
        <taxon>Spermatophyta</taxon>
        <taxon>Magnoliopsida</taxon>
        <taxon>eudicotyledons</taxon>
        <taxon>Gunneridae</taxon>
        <taxon>Pentapetalae</taxon>
        <taxon>rosids</taxon>
        <taxon>fabids</taxon>
        <taxon>Fabales</taxon>
        <taxon>Fabaceae</taxon>
        <taxon>Papilionoideae</taxon>
        <taxon>50 kb inversion clade</taxon>
        <taxon>NPAAA clade</taxon>
        <taxon>Hologalegina</taxon>
        <taxon>IRL clade</taxon>
        <taxon>Fabeae</taxon>
        <taxon>Lathyrus</taxon>
    </lineage>
</organism>
<evidence type="ECO:0000256" key="2">
    <source>
        <dbReference type="SAM" id="Phobius"/>
    </source>
</evidence>
<evidence type="ECO:0000313" key="5">
    <source>
        <dbReference type="Proteomes" id="UP001058974"/>
    </source>
</evidence>
<feature type="region of interest" description="Disordered" evidence="1">
    <location>
        <begin position="1"/>
        <end position="32"/>
    </location>
</feature>
<feature type="compositionally biased region" description="Polar residues" evidence="1">
    <location>
        <begin position="1"/>
        <end position="11"/>
    </location>
</feature>
<gene>
    <name evidence="4" type="ORF">KIW84_041152</name>
</gene>
<evidence type="ECO:0000259" key="3">
    <source>
        <dbReference type="Pfam" id="PF03078"/>
    </source>
</evidence>
<dbReference type="EMBL" id="JAMSHJ010000004">
    <property type="protein sequence ID" value="KAI5415998.1"/>
    <property type="molecule type" value="Genomic_DNA"/>
</dbReference>
<feature type="domain" description="Arabidopsis retrotransposon Orf1 C-terminal" evidence="3">
    <location>
        <begin position="92"/>
        <end position="148"/>
    </location>
</feature>
<protein>
    <recommendedName>
        <fullName evidence="3">Arabidopsis retrotransposon Orf1 C-terminal domain-containing protein</fullName>
    </recommendedName>
</protein>
<dbReference type="Proteomes" id="UP001058974">
    <property type="component" value="Chromosome 4"/>
</dbReference>
<dbReference type="Pfam" id="PF03078">
    <property type="entry name" value="ATHILA"/>
    <property type="match status" value="1"/>
</dbReference>
<keyword evidence="2" id="KW-0472">Membrane</keyword>
<reference evidence="4 5" key="1">
    <citation type="journal article" date="2022" name="Nat. Genet.">
        <title>Improved pea reference genome and pan-genome highlight genomic features and evolutionary characteristics.</title>
        <authorList>
            <person name="Yang T."/>
            <person name="Liu R."/>
            <person name="Luo Y."/>
            <person name="Hu S."/>
            <person name="Wang D."/>
            <person name="Wang C."/>
            <person name="Pandey M.K."/>
            <person name="Ge S."/>
            <person name="Xu Q."/>
            <person name="Li N."/>
            <person name="Li G."/>
            <person name="Huang Y."/>
            <person name="Saxena R.K."/>
            <person name="Ji Y."/>
            <person name="Li M."/>
            <person name="Yan X."/>
            <person name="He Y."/>
            <person name="Liu Y."/>
            <person name="Wang X."/>
            <person name="Xiang C."/>
            <person name="Varshney R.K."/>
            <person name="Ding H."/>
            <person name="Gao S."/>
            <person name="Zong X."/>
        </authorList>
    </citation>
    <scope>NUCLEOTIDE SEQUENCE [LARGE SCALE GENOMIC DNA]</scope>
    <source>
        <strain evidence="4 5">cv. Zhongwan 6</strain>
    </source>
</reference>
<keyword evidence="2" id="KW-1133">Transmembrane helix</keyword>
<keyword evidence="5" id="KW-1185">Reference proteome</keyword>
<dbReference type="Gramene" id="Psat04G0115200-T1">
    <property type="protein sequence ID" value="KAI5415998.1"/>
    <property type="gene ID" value="KIW84_041152"/>
</dbReference>
<name>A0A9D4X8Z9_PEA</name>
<keyword evidence="2" id="KW-0812">Transmembrane</keyword>
<comment type="caution">
    <text evidence="4">The sequence shown here is derived from an EMBL/GenBank/DDBJ whole genome shotgun (WGS) entry which is preliminary data.</text>
</comment>
<accession>A0A9D4X8Z9</accession>
<feature type="transmembrane region" description="Helical" evidence="2">
    <location>
        <begin position="397"/>
        <end position="416"/>
    </location>
</feature>